<comment type="caution">
    <text evidence="1">The sequence shown here is derived from an EMBL/GenBank/DDBJ whole genome shotgun (WGS) entry which is preliminary data.</text>
</comment>
<name>A0A7J6GIJ3_CANSA</name>
<keyword evidence="2" id="KW-1185">Reference proteome</keyword>
<evidence type="ECO:0000313" key="1">
    <source>
        <dbReference type="EMBL" id="KAF4382754.1"/>
    </source>
</evidence>
<evidence type="ECO:0000313" key="2">
    <source>
        <dbReference type="Proteomes" id="UP000583929"/>
    </source>
</evidence>
<proteinExistence type="predicted"/>
<dbReference type="Proteomes" id="UP000583929">
    <property type="component" value="Unassembled WGS sequence"/>
</dbReference>
<reference evidence="1 2" key="1">
    <citation type="journal article" date="2020" name="bioRxiv">
        <title>Sequence and annotation of 42 cannabis genomes reveals extensive copy number variation in cannabinoid synthesis and pathogen resistance genes.</title>
        <authorList>
            <person name="Mckernan K.J."/>
            <person name="Helbert Y."/>
            <person name="Kane L.T."/>
            <person name="Ebling H."/>
            <person name="Zhang L."/>
            <person name="Liu B."/>
            <person name="Eaton Z."/>
            <person name="Mclaughlin S."/>
            <person name="Kingan S."/>
            <person name="Baybayan P."/>
            <person name="Concepcion G."/>
            <person name="Jordan M."/>
            <person name="Riva A."/>
            <person name="Barbazuk W."/>
            <person name="Harkins T."/>
        </authorList>
    </citation>
    <scope>NUCLEOTIDE SEQUENCE [LARGE SCALE GENOMIC DNA]</scope>
    <source>
        <strain evidence="2">cv. Jamaican Lion 4</strain>
        <tissue evidence="1">Leaf</tissue>
    </source>
</reference>
<gene>
    <name evidence="1" type="ORF">G4B88_021537</name>
</gene>
<accession>A0A7J6GIJ3</accession>
<protein>
    <submittedName>
        <fullName evidence="1">Uncharacterized protein</fullName>
    </submittedName>
</protein>
<dbReference type="EMBL" id="JAATIQ010000100">
    <property type="protein sequence ID" value="KAF4382754.1"/>
    <property type="molecule type" value="Genomic_DNA"/>
</dbReference>
<sequence>MKEFEPPTMIGSLRWLKISSMASDGKGSPSQWIASIFQSLLPPSRSPPCPLDAFESIYQSGVKVEERVANLI</sequence>
<organism evidence="1 2">
    <name type="scientific">Cannabis sativa</name>
    <name type="common">Hemp</name>
    <name type="synonym">Marijuana</name>
    <dbReference type="NCBI Taxonomy" id="3483"/>
    <lineage>
        <taxon>Eukaryota</taxon>
        <taxon>Viridiplantae</taxon>
        <taxon>Streptophyta</taxon>
        <taxon>Embryophyta</taxon>
        <taxon>Tracheophyta</taxon>
        <taxon>Spermatophyta</taxon>
        <taxon>Magnoliopsida</taxon>
        <taxon>eudicotyledons</taxon>
        <taxon>Gunneridae</taxon>
        <taxon>Pentapetalae</taxon>
        <taxon>rosids</taxon>
        <taxon>fabids</taxon>
        <taxon>Rosales</taxon>
        <taxon>Cannabaceae</taxon>
        <taxon>Cannabis</taxon>
    </lineage>
</organism>
<dbReference type="AlphaFoldDB" id="A0A7J6GIJ3"/>